<dbReference type="Proteomes" id="UP000003494">
    <property type="component" value="Unassembled WGS sequence"/>
</dbReference>
<keyword evidence="2" id="KW-1185">Reference proteome</keyword>
<protein>
    <submittedName>
        <fullName evidence="1">Uncharacterized protein</fullName>
    </submittedName>
</protein>
<sequence length="45" mass="5229">MRISRIAILFSPGLSLLNGESLLQFHISYHFSYHYVSLPVIKRHS</sequence>
<name>C4G9E6_9FIRM</name>
<evidence type="ECO:0000313" key="1">
    <source>
        <dbReference type="EMBL" id="EEP29242.1"/>
    </source>
</evidence>
<dbReference type="HOGENOM" id="CLU_3205272_0_0_9"/>
<comment type="caution">
    <text evidence="1">The sequence shown here is derived from an EMBL/GenBank/DDBJ whole genome shotgun (WGS) entry which is preliminary data.</text>
</comment>
<evidence type="ECO:0000313" key="2">
    <source>
        <dbReference type="Proteomes" id="UP000003494"/>
    </source>
</evidence>
<reference evidence="1" key="1">
    <citation type="submission" date="2009-04" db="EMBL/GenBank/DDBJ databases">
        <authorList>
            <person name="Weinstock G."/>
            <person name="Sodergren E."/>
            <person name="Clifton S."/>
            <person name="Fulton L."/>
            <person name="Fulton B."/>
            <person name="Courtney L."/>
            <person name="Fronick C."/>
            <person name="Harrison M."/>
            <person name="Strong C."/>
            <person name="Farmer C."/>
            <person name="Delahaunty K."/>
            <person name="Markovic C."/>
            <person name="Hall O."/>
            <person name="Minx P."/>
            <person name="Tomlinson C."/>
            <person name="Mitreva M."/>
            <person name="Nelson J."/>
            <person name="Hou S."/>
            <person name="Wollam A."/>
            <person name="Pepin K.H."/>
            <person name="Johnson M."/>
            <person name="Bhonagiri V."/>
            <person name="Nash W.E."/>
            <person name="Warren W."/>
            <person name="Chinwalla A."/>
            <person name="Mardis E.R."/>
            <person name="Wilson R.K."/>
        </authorList>
    </citation>
    <scope>NUCLEOTIDE SEQUENCE [LARGE SCALE GENOMIC DNA]</scope>
    <source>
        <strain evidence="1">DSM 14600</strain>
    </source>
</reference>
<gene>
    <name evidence="1" type="ORF">GCWU000342_00598</name>
</gene>
<dbReference type="AlphaFoldDB" id="C4G9E6"/>
<accession>C4G9E6</accession>
<dbReference type="EMBL" id="ACIP02000001">
    <property type="protein sequence ID" value="EEP29242.1"/>
    <property type="molecule type" value="Genomic_DNA"/>
</dbReference>
<proteinExistence type="predicted"/>
<organism evidence="1 2">
    <name type="scientific">Shuttleworthella satelles DSM 14600</name>
    <dbReference type="NCBI Taxonomy" id="626523"/>
    <lineage>
        <taxon>Bacteria</taxon>
        <taxon>Bacillati</taxon>
        <taxon>Bacillota</taxon>
        <taxon>Clostridia</taxon>
        <taxon>Lachnospirales</taxon>
        <taxon>Lachnospiraceae</taxon>
        <taxon>Shuttleworthella</taxon>
    </lineage>
</organism>